<dbReference type="OrthoDB" id="4207369at2759"/>
<keyword evidence="3" id="KW-1185">Reference proteome</keyword>
<feature type="region of interest" description="Disordered" evidence="1">
    <location>
        <begin position="589"/>
        <end position="608"/>
    </location>
</feature>
<name>G4NAJ9_PYRO7</name>
<dbReference type="AlphaFoldDB" id="G4NAJ9"/>
<evidence type="ECO:0000313" key="2">
    <source>
        <dbReference type="EMBL" id="EHA51337.1"/>
    </source>
</evidence>
<gene>
    <name evidence="2" type="ORF">MGG_09699</name>
</gene>
<dbReference type="KEGG" id="mgr:MGG_09699"/>
<proteinExistence type="predicted"/>
<feature type="compositionally biased region" description="Basic and acidic residues" evidence="1">
    <location>
        <begin position="706"/>
        <end position="716"/>
    </location>
</feature>
<dbReference type="SMR" id="G4NAJ9"/>
<dbReference type="InParanoid" id="G4NAJ9"/>
<dbReference type="GeneID" id="2680698"/>
<feature type="region of interest" description="Disordered" evidence="1">
    <location>
        <begin position="538"/>
        <end position="565"/>
    </location>
</feature>
<dbReference type="Proteomes" id="UP000009058">
    <property type="component" value="Chromosome 4"/>
</dbReference>
<sequence length="1083" mass="117176">MTSNPTVEAYGRLWAQHLASTRDVTTAISMKGAEALSTRQPSSSTVFTFDGPTPDVRPPQVTFFHGTATASAINPITANLDLAPPRLPAPRPWDYCLFGSALPRFRGRDIYKRAGVLAQSPSDNQEYIAVERELSRIQSGPRKRARSMSFFQHQIDSEESLLWNLPSLEAFVSKADGLQILEDARNSVFQYYVTLHEQDLPVPKLIEHHTWHGSIDMENMTIIPRKRRYNSDPILRYEEAQFENVRSTAASPNNESTSKECGRHIRGCRRAPRLSTVDECTEPSESPSREITTPSKSLIHRLSSAGHRTTISPWRFTFMSPSQATNDGDVTPPRVSATYGYGSPVSAKRLSPVRAAAMLRTPDCFSASPIAAARLQQQSSPVIFNKPALAIDHATPTHLASPDTRRSSTPTKKHRGRRRSSLTASRLLAISEIAHSPLSSPSCLTADEIAPVELTPMTVSHVDATTDHNSIIKDKSSCLGTDALAGFVDSEAPVETQMQVHANTSPAAEVVPLIETPDIPKESGLSDYETVNHIESNHSESEAAESDALKDNLTATSPSTPKAESTVCTDVNFDMVDVDLRKNLDIFGRPRETSTHSPAISSPISPSLKTVDDDILGQSSTPADLQEVDGEVLDEDYDDDDMTNAINHEQINDTIALNLPDMAVDVQHNAKDDIRVDEQPQRVLNADHRQKEADQNRAELQSFMERMRAGKGDTSIKVKRRSGSLGASATGSPIRRSEPEDGDESVSKRQPLGEKSPNMSPSPTKKRKTVEDEISSGLLHAPSLEDHSPPKPKRRRKNAETESDGILNPDFQPGEAQPPRRSTRTKRNLLPPAPSANGFALSKLPVIRSIAIDDGGFGGSPSSAIVRNDDRQLQATTRANTRRNKAGALHASDALNLQAKRKLSGADDDEGEDKAAATNKRAKTTKSGSAKSVRWGTPLASYQEPPAAVAPNVASESADELAADEDNGAIPAPVPVPATSLTAAPVTRRRTASRLPPPTPIKKPTGTAAGKVKKPSSLAAPRRTSAQLAAASAAKEEAARVSATMADAKREEEKKKKTSTRSRIGAPAAATGTTTRRRAARAA</sequence>
<feature type="compositionally biased region" description="Acidic residues" evidence="1">
    <location>
        <begin position="957"/>
        <end position="967"/>
    </location>
</feature>
<feature type="region of interest" description="Disordered" evidence="1">
    <location>
        <begin position="395"/>
        <end position="421"/>
    </location>
</feature>
<accession>G4NAJ9</accession>
<feature type="compositionally biased region" description="Low complexity" evidence="1">
    <location>
        <begin position="1061"/>
        <end position="1074"/>
    </location>
</feature>
<dbReference type="HOGENOM" id="CLU_289686_0_0_1"/>
<feature type="compositionally biased region" description="Polar residues" evidence="1">
    <location>
        <begin position="553"/>
        <end position="565"/>
    </location>
</feature>
<feature type="compositionally biased region" description="Low complexity" evidence="1">
    <location>
        <begin position="597"/>
        <end position="607"/>
    </location>
</feature>
<reference key="2">
    <citation type="submission" date="2011-05" db="EMBL/GenBank/DDBJ databases">
        <title>The Genome Sequence of Magnaporthe oryzae 70-15.</title>
        <authorList>
            <consortium name="The Broad Institute Genome Sequencing Platform"/>
            <person name="Ma L.-J."/>
            <person name="Dead R."/>
            <person name="Young S.K."/>
            <person name="Zeng Q."/>
            <person name="Gargeya S."/>
            <person name="Fitzgerald M."/>
            <person name="Haas B."/>
            <person name="Abouelleil A."/>
            <person name="Alvarado L."/>
            <person name="Arachchi H.M."/>
            <person name="Berlin A."/>
            <person name="Brown A."/>
            <person name="Chapman S.B."/>
            <person name="Chen Z."/>
            <person name="Dunbar C."/>
            <person name="Freedman E."/>
            <person name="Gearin G."/>
            <person name="Gellesch M."/>
            <person name="Goldberg J."/>
            <person name="Griggs A."/>
            <person name="Gujja S."/>
            <person name="Heiman D."/>
            <person name="Howarth C."/>
            <person name="Larson L."/>
            <person name="Lui A."/>
            <person name="MacDonald P.J.P."/>
            <person name="Mehta T."/>
            <person name="Montmayeur A."/>
            <person name="Murphy C."/>
            <person name="Neiman D."/>
            <person name="Pearson M."/>
            <person name="Priest M."/>
            <person name="Roberts A."/>
            <person name="Saif S."/>
            <person name="Shea T."/>
            <person name="Shenoy N."/>
            <person name="Sisk P."/>
            <person name="Stolte C."/>
            <person name="Sykes S."/>
            <person name="Yandava C."/>
            <person name="Wortman J."/>
            <person name="Nusbaum C."/>
            <person name="Birren B."/>
        </authorList>
    </citation>
    <scope>NUCLEOTIDE SEQUENCE</scope>
    <source>
        <strain>70-15</strain>
    </source>
</reference>
<organism evidence="2 3">
    <name type="scientific">Pyricularia oryzae (strain 70-15 / ATCC MYA-4617 / FGSC 8958)</name>
    <name type="common">Rice blast fungus</name>
    <name type="synonym">Magnaporthe oryzae</name>
    <dbReference type="NCBI Taxonomy" id="242507"/>
    <lineage>
        <taxon>Eukaryota</taxon>
        <taxon>Fungi</taxon>
        <taxon>Dikarya</taxon>
        <taxon>Ascomycota</taxon>
        <taxon>Pezizomycotina</taxon>
        <taxon>Sordariomycetes</taxon>
        <taxon>Sordariomycetidae</taxon>
        <taxon>Magnaporthales</taxon>
        <taxon>Pyriculariaceae</taxon>
        <taxon>Pyricularia</taxon>
    </lineage>
</organism>
<dbReference type="RefSeq" id="XP_003717656.1">
    <property type="nucleotide sequence ID" value="XM_003717608.1"/>
</dbReference>
<dbReference type="VEuPathDB" id="FungiDB:MGG_09699"/>
<dbReference type="OMA" id="KKHHDQP"/>
<reference evidence="2 3" key="1">
    <citation type="journal article" date="2005" name="Nature">
        <title>The genome sequence of the rice blast fungus Magnaporthe grisea.</title>
        <authorList>
            <person name="Dean R.A."/>
            <person name="Talbot N.J."/>
            <person name="Ebbole D.J."/>
            <person name="Farman M.L."/>
            <person name="Mitchell T.K."/>
            <person name="Orbach M.J."/>
            <person name="Thon M."/>
            <person name="Kulkarni R."/>
            <person name="Xu J.R."/>
            <person name="Pan H."/>
            <person name="Read N.D."/>
            <person name="Lee Y.H."/>
            <person name="Carbone I."/>
            <person name="Brown D."/>
            <person name="Oh Y.Y."/>
            <person name="Donofrio N."/>
            <person name="Jeong J.S."/>
            <person name="Soanes D.M."/>
            <person name="Djonovic S."/>
            <person name="Kolomiets E."/>
            <person name="Rehmeyer C."/>
            <person name="Li W."/>
            <person name="Harding M."/>
            <person name="Kim S."/>
            <person name="Lebrun M.H."/>
            <person name="Bohnert H."/>
            <person name="Coughlan S."/>
            <person name="Butler J."/>
            <person name="Calvo S."/>
            <person name="Ma L.J."/>
            <person name="Nicol R."/>
            <person name="Purcell S."/>
            <person name="Nusbaum C."/>
            <person name="Galagan J.E."/>
            <person name="Birren B.W."/>
        </authorList>
    </citation>
    <scope>NUCLEOTIDE SEQUENCE [LARGE SCALE GENOMIC DNA]</scope>
    <source>
        <strain evidence="3">70-15 / ATCC MYA-4617 / FGSC 8958</strain>
    </source>
</reference>
<feature type="compositionally biased region" description="Basic residues" evidence="1">
    <location>
        <begin position="411"/>
        <end position="420"/>
    </location>
</feature>
<feature type="region of interest" description="Disordered" evidence="1">
    <location>
        <begin position="706"/>
        <end position="840"/>
    </location>
</feature>
<dbReference type="eggNOG" id="ENOG502SEVN">
    <property type="taxonomic scope" value="Eukaryota"/>
</dbReference>
<evidence type="ECO:0000256" key="1">
    <source>
        <dbReference type="SAM" id="MobiDB-lite"/>
    </source>
</evidence>
<evidence type="ECO:0000313" key="3">
    <source>
        <dbReference type="Proteomes" id="UP000009058"/>
    </source>
</evidence>
<protein>
    <submittedName>
        <fullName evidence="2">Uncharacterized protein</fullName>
    </submittedName>
</protein>
<feature type="region of interest" description="Disordered" evidence="1">
    <location>
        <begin position="855"/>
        <end position="1083"/>
    </location>
</feature>
<dbReference type="EMBL" id="CM001234">
    <property type="protein sequence ID" value="EHA51337.1"/>
    <property type="molecule type" value="Genomic_DNA"/>
</dbReference>